<organism evidence="1 2">
    <name type="scientific">Araneus ventricosus</name>
    <name type="common">Orbweaver spider</name>
    <name type="synonym">Epeira ventricosa</name>
    <dbReference type="NCBI Taxonomy" id="182803"/>
    <lineage>
        <taxon>Eukaryota</taxon>
        <taxon>Metazoa</taxon>
        <taxon>Ecdysozoa</taxon>
        <taxon>Arthropoda</taxon>
        <taxon>Chelicerata</taxon>
        <taxon>Arachnida</taxon>
        <taxon>Araneae</taxon>
        <taxon>Araneomorphae</taxon>
        <taxon>Entelegynae</taxon>
        <taxon>Araneoidea</taxon>
        <taxon>Araneidae</taxon>
        <taxon>Araneus</taxon>
    </lineage>
</organism>
<name>A0A4Y2GXG8_ARAVE</name>
<evidence type="ECO:0000313" key="2">
    <source>
        <dbReference type="Proteomes" id="UP000499080"/>
    </source>
</evidence>
<dbReference type="AlphaFoldDB" id="A0A4Y2GXG8"/>
<dbReference type="EMBL" id="BGPR01179314">
    <property type="protein sequence ID" value="GBM57416.1"/>
    <property type="molecule type" value="Genomic_DNA"/>
</dbReference>
<comment type="caution">
    <text evidence="1">The sequence shown here is derived from an EMBL/GenBank/DDBJ whole genome shotgun (WGS) entry which is preliminary data.</text>
</comment>
<dbReference type="Proteomes" id="UP000499080">
    <property type="component" value="Unassembled WGS sequence"/>
</dbReference>
<sequence>MSCLPVGKFLALPLKTVVGRGGLV</sequence>
<gene>
    <name evidence="1" type="ORF">AVEN_187392_1</name>
</gene>
<feature type="non-terminal residue" evidence="1">
    <location>
        <position position="24"/>
    </location>
</feature>
<proteinExistence type="predicted"/>
<evidence type="ECO:0000313" key="1">
    <source>
        <dbReference type="EMBL" id="GBM57416.1"/>
    </source>
</evidence>
<keyword evidence="2" id="KW-1185">Reference proteome</keyword>
<protein>
    <submittedName>
        <fullName evidence="1">Uncharacterized protein</fullName>
    </submittedName>
</protein>
<reference evidence="1 2" key="1">
    <citation type="journal article" date="2019" name="Sci. Rep.">
        <title>Orb-weaving spider Araneus ventricosus genome elucidates the spidroin gene catalogue.</title>
        <authorList>
            <person name="Kono N."/>
            <person name="Nakamura H."/>
            <person name="Ohtoshi R."/>
            <person name="Moran D.A.P."/>
            <person name="Shinohara A."/>
            <person name="Yoshida Y."/>
            <person name="Fujiwara M."/>
            <person name="Mori M."/>
            <person name="Tomita M."/>
            <person name="Arakawa K."/>
        </authorList>
    </citation>
    <scope>NUCLEOTIDE SEQUENCE [LARGE SCALE GENOMIC DNA]</scope>
</reference>
<accession>A0A4Y2GXG8</accession>